<keyword evidence="4 8" id="KW-0812">Transmembrane</keyword>
<dbReference type="EMBL" id="ADFV01030957">
    <property type="status" value="NOT_ANNOTATED_CDS"/>
    <property type="molecule type" value="Genomic_DNA"/>
</dbReference>
<keyword evidence="5 8" id="KW-0965">Cell junction</keyword>
<keyword evidence="6 8" id="KW-1133">Transmembrane helix</keyword>
<dbReference type="FunCoup" id="A0A2I3HWC6">
    <property type="interactions" value="333"/>
</dbReference>
<feature type="signal peptide" evidence="9">
    <location>
        <begin position="1"/>
        <end position="21"/>
    </location>
</feature>
<reference evidence="10 11" key="1">
    <citation type="submission" date="2012-10" db="EMBL/GenBank/DDBJ databases">
        <authorList>
            <consortium name="Gibbon Genome Sequencing Consortium"/>
        </authorList>
    </citation>
    <scope>NUCLEOTIDE SEQUENCE [LARGE SCALE GENOMIC DNA]</scope>
</reference>
<comment type="subcellular location">
    <subcellularLocation>
        <location evidence="8">Cell junction</location>
        <location evidence="8">Tight junction</location>
    </subcellularLocation>
    <subcellularLocation>
        <location evidence="8">Cell membrane</location>
        <topology evidence="8">Multi-pass membrane protein</topology>
    </subcellularLocation>
</comment>
<dbReference type="AlphaFoldDB" id="A0A2I3HWC6"/>
<evidence type="ECO:0000256" key="5">
    <source>
        <dbReference type="ARBA" id="ARBA00022949"/>
    </source>
</evidence>
<keyword evidence="11" id="KW-1185">Reference proteome</keyword>
<dbReference type="InterPro" id="IPR006187">
    <property type="entry name" value="Claudin"/>
</dbReference>
<dbReference type="GO" id="GO:0005886">
    <property type="term" value="C:plasma membrane"/>
    <property type="evidence" value="ECO:0007669"/>
    <property type="project" value="UniProtKB-SubCell"/>
</dbReference>
<feature type="transmembrane region" description="Helical" evidence="8">
    <location>
        <begin position="165"/>
        <end position="187"/>
    </location>
</feature>
<organism evidence="10 11">
    <name type="scientific">Nomascus leucogenys</name>
    <name type="common">Northern white-cheeked gibbon</name>
    <name type="synonym">Hylobates leucogenys</name>
    <dbReference type="NCBI Taxonomy" id="61853"/>
    <lineage>
        <taxon>Eukaryota</taxon>
        <taxon>Metazoa</taxon>
        <taxon>Chordata</taxon>
        <taxon>Craniata</taxon>
        <taxon>Vertebrata</taxon>
        <taxon>Euteleostomi</taxon>
        <taxon>Mammalia</taxon>
        <taxon>Eutheria</taxon>
        <taxon>Euarchontoglires</taxon>
        <taxon>Primates</taxon>
        <taxon>Haplorrhini</taxon>
        <taxon>Catarrhini</taxon>
        <taxon>Hylobatidae</taxon>
        <taxon>Nomascus</taxon>
    </lineage>
</organism>
<keyword evidence="7 8" id="KW-0472">Membrane</keyword>
<protein>
    <recommendedName>
        <fullName evidence="8">Claudin</fullName>
    </recommendedName>
</protein>
<evidence type="ECO:0000313" key="11">
    <source>
        <dbReference type="Proteomes" id="UP000001073"/>
    </source>
</evidence>
<feature type="chain" id="PRO_5014124189" description="Claudin" evidence="9">
    <location>
        <begin position="22"/>
        <end position="215"/>
    </location>
</feature>
<comment type="similarity">
    <text evidence="1 8">Belongs to the claudin family.</text>
</comment>
<dbReference type="InterPro" id="IPR003925">
    <property type="entry name" value="Claudin6"/>
</dbReference>
<comment type="function">
    <text evidence="8">Claudins function as major constituents of the tight junction complexes that regulate the permeability of epithelia.</text>
</comment>
<dbReference type="FunFam" id="1.20.140.150:FF:000001">
    <property type="entry name" value="Claudin"/>
    <property type="match status" value="1"/>
</dbReference>
<evidence type="ECO:0000256" key="8">
    <source>
        <dbReference type="RuleBase" id="RU060637"/>
    </source>
</evidence>
<dbReference type="OMA" id="NHYMARY"/>
<evidence type="ECO:0000313" key="10">
    <source>
        <dbReference type="Ensembl" id="ENSNLEP00000047817.1"/>
    </source>
</evidence>
<dbReference type="InterPro" id="IPR017974">
    <property type="entry name" value="Claudin_CS"/>
</dbReference>
<evidence type="ECO:0000256" key="1">
    <source>
        <dbReference type="ARBA" id="ARBA00008295"/>
    </source>
</evidence>
<evidence type="ECO:0000256" key="2">
    <source>
        <dbReference type="ARBA" id="ARBA00022427"/>
    </source>
</evidence>
<reference evidence="10" key="2">
    <citation type="submission" date="2025-08" db="UniProtKB">
        <authorList>
            <consortium name="Ensembl"/>
        </authorList>
    </citation>
    <scope>IDENTIFICATION</scope>
</reference>
<dbReference type="Ensembl" id="ENSNLET00000040313.1">
    <property type="protein sequence ID" value="ENSNLEP00000047817.1"/>
    <property type="gene ID" value="ENSNLEG00000027868.1"/>
</dbReference>
<gene>
    <name evidence="10" type="primary">LOC101176801</name>
</gene>
<keyword evidence="2 8" id="KW-0796">Tight junction</keyword>
<comment type="caution">
    <text evidence="8">Lacks conserved residue(s) required for the propagation of feature annotation.</text>
</comment>
<reference evidence="10" key="3">
    <citation type="submission" date="2025-09" db="UniProtKB">
        <authorList>
            <consortium name="Ensembl"/>
        </authorList>
    </citation>
    <scope>IDENTIFICATION</scope>
</reference>
<accession>A0A2I3HWC6</accession>
<feature type="transmembrane region" description="Helical" evidence="8">
    <location>
        <begin position="123"/>
        <end position="145"/>
    </location>
</feature>
<dbReference type="PROSITE" id="PS01346">
    <property type="entry name" value="CLAUDIN"/>
    <property type="match status" value="1"/>
</dbReference>
<dbReference type="Proteomes" id="UP000001073">
    <property type="component" value="Chromosome 18"/>
</dbReference>
<name>A0A2I3HWC6_NOMLE</name>
<dbReference type="PRINTS" id="PR01445">
    <property type="entry name" value="CLAUDIN6"/>
</dbReference>
<dbReference type="InParanoid" id="A0A2I3HWC6"/>
<proteinExistence type="inferred from homology"/>
<evidence type="ECO:0000256" key="7">
    <source>
        <dbReference type="ARBA" id="ARBA00023136"/>
    </source>
</evidence>
<dbReference type="GO" id="GO:0005198">
    <property type="term" value="F:structural molecule activity"/>
    <property type="evidence" value="ECO:0007669"/>
    <property type="project" value="InterPro"/>
</dbReference>
<dbReference type="GO" id="GO:0005923">
    <property type="term" value="C:bicellular tight junction"/>
    <property type="evidence" value="ECO:0007669"/>
    <property type="project" value="UniProtKB-SubCell"/>
</dbReference>
<dbReference type="PANTHER" id="PTHR12002">
    <property type="entry name" value="CLAUDIN"/>
    <property type="match status" value="1"/>
</dbReference>
<dbReference type="PRINTS" id="PR01077">
    <property type="entry name" value="CLAUDIN"/>
</dbReference>
<evidence type="ECO:0000256" key="9">
    <source>
        <dbReference type="SAM" id="SignalP"/>
    </source>
</evidence>
<dbReference type="Gene3D" id="1.20.140.150">
    <property type="match status" value="1"/>
</dbReference>
<dbReference type="InterPro" id="IPR004031">
    <property type="entry name" value="PMP22/EMP/MP20/Claudin"/>
</dbReference>
<keyword evidence="3 8" id="KW-1003">Cell membrane</keyword>
<dbReference type="GeneTree" id="ENSGT00940000163060"/>
<evidence type="ECO:0000256" key="3">
    <source>
        <dbReference type="ARBA" id="ARBA00022475"/>
    </source>
</evidence>
<dbReference type="STRING" id="61853.ENSNLEP00000047817"/>
<feature type="transmembrane region" description="Helical" evidence="8">
    <location>
        <begin position="79"/>
        <end position="102"/>
    </location>
</feature>
<keyword evidence="9" id="KW-0732">Signal</keyword>
<sequence length="215" mass="22948">MASVGMQILGVVLTLLGWVNGLVSCALPMWKVTAFIGNSIVVAQVVWEGLWMSCVVQSTGQMQCKVYDSLLALRQDLQAARALCVITLLVALFSLLVCLAGAKCTTCVEEKDSNAHLVLTSGTVFVISRVLTLIPVCRTAHAIIWDFYNPLVAEAQKQELGASLYLGWVASGLLLLGGGLLCCTCPLGGHYMARYSTSAPAISQGPSEHPTKNYV</sequence>
<evidence type="ECO:0000256" key="6">
    <source>
        <dbReference type="ARBA" id="ARBA00022989"/>
    </source>
</evidence>
<dbReference type="Pfam" id="PF00822">
    <property type="entry name" value="PMP22_Claudin"/>
    <property type="match status" value="1"/>
</dbReference>
<evidence type="ECO:0000256" key="4">
    <source>
        <dbReference type="ARBA" id="ARBA00022692"/>
    </source>
</evidence>